<dbReference type="InterPro" id="IPR024949">
    <property type="entry name" value="Bet_v_I_allergen"/>
</dbReference>
<dbReference type="FunFam" id="3.30.530.20:FF:000007">
    <property type="entry name" value="Major pollen allergen Bet v 1-A"/>
    <property type="match status" value="1"/>
</dbReference>
<keyword evidence="3" id="KW-0568">Pathogenesis-related protein</keyword>
<dbReference type="STRING" id="180498.A0A067L1J2"/>
<organism evidence="5 6">
    <name type="scientific">Jatropha curcas</name>
    <name type="common">Barbados nut</name>
    <dbReference type="NCBI Taxonomy" id="180498"/>
    <lineage>
        <taxon>Eukaryota</taxon>
        <taxon>Viridiplantae</taxon>
        <taxon>Streptophyta</taxon>
        <taxon>Embryophyta</taxon>
        <taxon>Tracheophyta</taxon>
        <taxon>Spermatophyta</taxon>
        <taxon>Magnoliopsida</taxon>
        <taxon>eudicotyledons</taxon>
        <taxon>Gunneridae</taxon>
        <taxon>Pentapetalae</taxon>
        <taxon>rosids</taxon>
        <taxon>fabids</taxon>
        <taxon>Malpighiales</taxon>
        <taxon>Euphorbiaceae</taxon>
        <taxon>Crotonoideae</taxon>
        <taxon>Jatropheae</taxon>
        <taxon>Jatropha</taxon>
    </lineage>
</organism>
<feature type="domain" description="Bet v I/Major latex protein" evidence="4">
    <location>
        <begin position="1"/>
        <end position="89"/>
    </location>
</feature>
<dbReference type="EMBL" id="KK914304">
    <property type="protein sequence ID" value="KDP42326.1"/>
    <property type="molecule type" value="Genomic_DNA"/>
</dbReference>
<name>A0A067L1J2_JATCU</name>
<evidence type="ECO:0000256" key="1">
    <source>
        <dbReference type="ARBA" id="ARBA00009744"/>
    </source>
</evidence>
<evidence type="ECO:0000256" key="2">
    <source>
        <dbReference type="ARBA" id="ARBA00022821"/>
    </source>
</evidence>
<proteinExistence type="inferred from homology"/>
<dbReference type="PRINTS" id="PR00634">
    <property type="entry name" value="BETALLERGEN"/>
</dbReference>
<dbReference type="GO" id="GO:0010427">
    <property type="term" value="F:abscisic acid binding"/>
    <property type="evidence" value="ECO:0007669"/>
    <property type="project" value="InterPro"/>
</dbReference>
<dbReference type="SUPFAM" id="SSF55961">
    <property type="entry name" value="Bet v1-like"/>
    <property type="match status" value="1"/>
</dbReference>
<evidence type="ECO:0000313" key="6">
    <source>
        <dbReference type="Proteomes" id="UP000027138"/>
    </source>
</evidence>
<dbReference type="PANTHER" id="PTHR31213">
    <property type="entry name" value="OS08G0374000 PROTEIN-RELATED"/>
    <property type="match status" value="1"/>
</dbReference>
<dbReference type="GO" id="GO:0004864">
    <property type="term" value="F:protein phosphatase inhibitor activity"/>
    <property type="evidence" value="ECO:0007669"/>
    <property type="project" value="InterPro"/>
</dbReference>
<dbReference type="GO" id="GO:0005737">
    <property type="term" value="C:cytoplasm"/>
    <property type="evidence" value="ECO:0007669"/>
    <property type="project" value="TreeGrafter"/>
</dbReference>
<evidence type="ECO:0000259" key="4">
    <source>
        <dbReference type="Pfam" id="PF00407"/>
    </source>
</evidence>
<dbReference type="GO" id="GO:0038023">
    <property type="term" value="F:signaling receptor activity"/>
    <property type="evidence" value="ECO:0007669"/>
    <property type="project" value="InterPro"/>
</dbReference>
<dbReference type="Proteomes" id="UP000027138">
    <property type="component" value="Unassembled WGS sequence"/>
</dbReference>
<keyword evidence="6" id="KW-1185">Reference proteome</keyword>
<dbReference type="AlphaFoldDB" id="A0A067L1J2"/>
<dbReference type="InterPro" id="IPR000916">
    <property type="entry name" value="Bet_v_I/MLP"/>
</dbReference>
<dbReference type="OrthoDB" id="1879545at2759"/>
<dbReference type="CDD" id="cd07816">
    <property type="entry name" value="Bet_v1-like"/>
    <property type="match status" value="1"/>
</dbReference>
<protein>
    <recommendedName>
        <fullName evidence="4">Bet v I/Major latex protein domain-containing protein</fullName>
    </recommendedName>
</protein>
<dbReference type="Gene3D" id="3.30.530.20">
    <property type="match status" value="1"/>
</dbReference>
<dbReference type="GO" id="GO:0009738">
    <property type="term" value="P:abscisic acid-activated signaling pathway"/>
    <property type="evidence" value="ECO:0007669"/>
    <property type="project" value="InterPro"/>
</dbReference>
<accession>A0A067L1J2</accession>
<sequence length="164" mass="18272">MGVVTFEGQIELPIAATKIFKMISEPEIYIPKVLPGFVKSFENLQGDGGPGTVRQFTFPEGSQYSHVKETVDVVDKENFIFQYTVIGGDPALIDTSIIEKLCCQVKFEISPDGRTICKRNSKAYTIDGVEVKEEEIRATLENATQVFFQVLKLEEAYALANPDI</sequence>
<dbReference type="Pfam" id="PF00407">
    <property type="entry name" value="Bet_v_1"/>
    <property type="match status" value="1"/>
</dbReference>
<dbReference type="InterPro" id="IPR050279">
    <property type="entry name" value="Plant_def-hormone_signal"/>
</dbReference>
<evidence type="ECO:0000256" key="3">
    <source>
        <dbReference type="ARBA" id="ARBA00023265"/>
    </source>
</evidence>
<reference evidence="5 6" key="1">
    <citation type="journal article" date="2014" name="PLoS ONE">
        <title>Global Analysis of Gene Expression Profiles in Physic Nut (Jatropha curcas L.) Seedlings Exposed to Salt Stress.</title>
        <authorList>
            <person name="Zhang L."/>
            <person name="Zhang C."/>
            <person name="Wu P."/>
            <person name="Chen Y."/>
            <person name="Li M."/>
            <person name="Jiang H."/>
            <person name="Wu G."/>
        </authorList>
    </citation>
    <scope>NUCLEOTIDE SEQUENCE [LARGE SCALE GENOMIC DNA]</scope>
    <source>
        <strain evidence="6">cv. GZQX0401</strain>
        <tissue evidence="5">Young leaves</tissue>
    </source>
</reference>
<dbReference type="PANTHER" id="PTHR31213:SF81">
    <property type="entry name" value="BET V I_MAJOR LATEX PROTEIN DOMAIN-CONTAINING PROTEIN"/>
    <property type="match status" value="1"/>
</dbReference>
<keyword evidence="2" id="KW-0611">Plant defense</keyword>
<dbReference type="InterPro" id="IPR023393">
    <property type="entry name" value="START-like_dom_sf"/>
</dbReference>
<gene>
    <name evidence="5" type="ORF">JCGZ_02799</name>
</gene>
<dbReference type="GO" id="GO:0006952">
    <property type="term" value="P:defense response"/>
    <property type="evidence" value="ECO:0007669"/>
    <property type="project" value="UniProtKB-KW"/>
</dbReference>
<evidence type="ECO:0000313" key="5">
    <source>
        <dbReference type="EMBL" id="KDP42326.1"/>
    </source>
</evidence>
<comment type="similarity">
    <text evidence="1">Belongs to the BetVI family.</text>
</comment>
<dbReference type="GO" id="GO:0005634">
    <property type="term" value="C:nucleus"/>
    <property type="evidence" value="ECO:0007669"/>
    <property type="project" value="TreeGrafter"/>
</dbReference>